<dbReference type="InterPro" id="IPR013189">
    <property type="entry name" value="Glyco_hydro_32_C"/>
</dbReference>
<evidence type="ECO:0000256" key="3">
    <source>
        <dbReference type="ARBA" id="ARBA00023295"/>
    </source>
</evidence>
<dbReference type="Gene3D" id="2.60.120.560">
    <property type="entry name" value="Exo-inulinase, domain 1"/>
    <property type="match status" value="1"/>
</dbReference>
<accession>A0ABS8RJU3</accession>
<protein>
    <submittedName>
        <fullName evidence="8">Beta-fructofuranosidase, insoluble isoenzyme cwinv3</fullName>
    </submittedName>
</protein>
<evidence type="ECO:0000256" key="4">
    <source>
        <dbReference type="RuleBase" id="RU362110"/>
    </source>
</evidence>
<keyword evidence="2 4" id="KW-0378">Hydrolase</keyword>
<feature type="signal peptide" evidence="5">
    <location>
        <begin position="1"/>
        <end position="20"/>
    </location>
</feature>
<keyword evidence="5" id="KW-0732">Signal</keyword>
<dbReference type="CDD" id="cd18624">
    <property type="entry name" value="GH32_Fruct1-like"/>
    <property type="match status" value="1"/>
</dbReference>
<evidence type="ECO:0000259" key="6">
    <source>
        <dbReference type="Pfam" id="PF00251"/>
    </source>
</evidence>
<dbReference type="Pfam" id="PF08244">
    <property type="entry name" value="Glyco_hydro_32C"/>
    <property type="match status" value="1"/>
</dbReference>
<dbReference type="Gene3D" id="2.115.10.20">
    <property type="entry name" value="Glycosyl hydrolase domain, family 43"/>
    <property type="match status" value="1"/>
</dbReference>
<feature type="chain" id="PRO_5047409918" evidence="5">
    <location>
        <begin position="21"/>
        <end position="566"/>
    </location>
</feature>
<sequence length="566" mass="63617">MGNCSYVLLLLSSIIVAILAEDISHLDQCLPFLQSADSQPYRSAYHFQPPNNWMNDPNGPMIYKGIYHLFYQYNPRSAVWGYIVWGHATSTDLVNWTIHPPALLPSEPYDINGCWSGSATILQDGTPAILYTGIDSKNNQVQNLAMPKNPLDPYLVEWVKSPHNPIMEPNSMNKINSTLFRDPTTAWLGNDERWRVIVGNKREHHIGTALLYTSTDFVCWTEAERPLHSSNETGMWECPDFFPVSNAKHVLKASVFRSLVEYYTVGTYDGETDIFIPDEGSVDNESGLRLDYGKYYASKSFFDSEKKRRILLAWVNESTSTNIDIMKGWSGLQAFPRKIWLDKSEKQLVQWPAEEIEKLRTNQVKLPITTLKAGSLLEVSGVTGAQADVEISFSIPMLERAAEVFESSWRNPQEICSQRGSSANGDLGPFGLLVLASSDIQEFTAVFFIIFKKNSKFVVLMCSDQKRSSLGLDYDKTTYGAFLDVDPVKQNLSLRTLIDHSIVESFGGEGKTCITARVYPTLAINDKAHIFVFNNGSQHIEISNLSAWSLKQAKISSTEEHDKSLG</sequence>
<dbReference type="SUPFAM" id="SSF75005">
    <property type="entry name" value="Arabinanase/levansucrase/invertase"/>
    <property type="match status" value="1"/>
</dbReference>
<keyword evidence="9" id="KW-1185">Reference proteome</keyword>
<dbReference type="Pfam" id="PF00251">
    <property type="entry name" value="Glyco_hydro_32N"/>
    <property type="match status" value="1"/>
</dbReference>
<name>A0ABS8RJU3_DATST</name>
<evidence type="ECO:0000256" key="1">
    <source>
        <dbReference type="ARBA" id="ARBA00009902"/>
    </source>
</evidence>
<evidence type="ECO:0000256" key="5">
    <source>
        <dbReference type="SAM" id="SignalP"/>
    </source>
</evidence>
<feature type="domain" description="Glycosyl hydrolase family 32 C-terminal" evidence="7">
    <location>
        <begin position="355"/>
        <end position="549"/>
    </location>
</feature>
<comment type="similarity">
    <text evidence="1 4">Belongs to the glycosyl hydrolase 32 family.</text>
</comment>
<dbReference type="PROSITE" id="PS00609">
    <property type="entry name" value="GLYCOSYL_HYDROL_F32"/>
    <property type="match status" value="1"/>
</dbReference>
<dbReference type="InterPro" id="IPR001362">
    <property type="entry name" value="Glyco_hydro_32"/>
</dbReference>
<dbReference type="SUPFAM" id="SSF49899">
    <property type="entry name" value="Concanavalin A-like lectins/glucanases"/>
    <property type="match status" value="1"/>
</dbReference>
<dbReference type="PANTHER" id="PTHR31953">
    <property type="entry name" value="BETA-FRUCTOFURANOSIDASE, INSOLUBLE ISOENZYME CWINV1-RELATED"/>
    <property type="match status" value="1"/>
</dbReference>
<dbReference type="SMART" id="SM00640">
    <property type="entry name" value="Glyco_32"/>
    <property type="match status" value="1"/>
</dbReference>
<evidence type="ECO:0000256" key="2">
    <source>
        <dbReference type="ARBA" id="ARBA00022801"/>
    </source>
</evidence>
<organism evidence="8 9">
    <name type="scientific">Datura stramonium</name>
    <name type="common">Jimsonweed</name>
    <name type="synonym">Common thornapple</name>
    <dbReference type="NCBI Taxonomy" id="4076"/>
    <lineage>
        <taxon>Eukaryota</taxon>
        <taxon>Viridiplantae</taxon>
        <taxon>Streptophyta</taxon>
        <taxon>Embryophyta</taxon>
        <taxon>Tracheophyta</taxon>
        <taxon>Spermatophyta</taxon>
        <taxon>Magnoliopsida</taxon>
        <taxon>eudicotyledons</taxon>
        <taxon>Gunneridae</taxon>
        <taxon>Pentapetalae</taxon>
        <taxon>asterids</taxon>
        <taxon>lamiids</taxon>
        <taxon>Solanales</taxon>
        <taxon>Solanaceae</taxon>
        <taxon>Solanoideae</taxon>
        <taxon>Datureae</taxon>
        <taxon>Datura</taxon>
    </lineage>
</organism>
<dbReference type="EMBL" id="JACEIK010000023">
    <property type="protein sequence ID" value="MCD7446878.1"/>
    <property type="molecule type" value="Genomic_DNA"/>
</dbReference>
<dbReference type="InterPro" id="IPR013148">
    <property type="entry name" value="Glyco_hydro_32_N"/>
</dbReference>
<feature type="domain" description="Glycosyl hydrolase family 32 N-terminal" evidence="6">
    <location>
        <begin position="46"/>
        <end position="352"/>
    </location>
</feature>
<dbReference type="InterPro" id="IPR023296">
    <property type="entry name" value="Glyco_hydro_beta-prop_sf"/>
</dbReference>
<proteinExistence type="inferred from homology"/>
<keyword evidence="3 4" id="KW-0326">Glycosidase</keyword>
<comment type="caution">
    <text evidence="8">The sequence shown here is derived from an EMBL/GenBank/DDBJ whole genome shotgun (WGS) entry which is preliminary data.</text>
</comment>
<dbReference type="InterPro" id="IPR013320">
    <property type="entry name" value="ConA-like_dom_sf"/>
</dbReference>
<dbReference type="Proteomes" id="UP000823775">
    <property type="component" value="Unassembled WGS sequence"/>
</dbReference>
<evidence type="ECO:0000313" key="8">
    <source>
        <dbReference type="EMBL" id="MCD7446878.1"/>
    </source>
</evidence>
<dbReference type="InterPro" id="IPR018053">
    <property type="entry name" value="Glyco_hydro_32_AS"/>
</dbReference>
<reference evidence="8 9" key="1">
    <citation type="journal article" date="2021" name="BMC Genomics">
        <title>Datura genome reveals duplications of psychoactive alkaloid biosynthetic genes and high mutation rate following tissue culture.</title>
        <authorList>
            <person name="Rajewski A."/>
            <person name="Carter-House D."/>
            <person name="Stajich J."/>
            <person name="Litt A."/>
        </authorList>
    </citation>
    <scope>NUCLEOTIDE SEQUENCE [LARGE SCALE GENOMIC DNA]</scope>
    <source>
        <strain evidence="8">AR-01</strain>
    </source>
</reference>
<dbReference type="InterPro" id="IPR050551">
    <property type="entry name" value="Fructan_Metab_Enzymes"/>
</dbReference>
<evidence type="ECO:0000313" key="9">
    <source>
        <dbReference type="Proteomes" id="UP000823775"/>
    </source>
</evidence>
<gene>
    <name evidence="8" type="primary">CWINV3_1</name>
    <name evidence="8" type="ORF">HAX54_018848</name>
</gene>
<evidence type="ECO:0000259" key="7">
    <source>
        <dbReference type="Pfam" id="PF08244"/>
    </source>
</evidence>